<dbReference type="RefSeq" id="WP_018302029.1">
    <property type="nucleotide sequence ID" value="NZ_KB902281.1"/>
</dbReference>
<evidence type="ECO:0000313" key="4">
    <source>
        <dbReference type="EMBL" id="KIQ67810.1"/>
    </source>
</evidence>
<dbReference type="EMBL" id="AONG01000019">
    <property type="protein sequence ID" value="KIQ67810.1"/>
    <property type="molecule type" value="Genomic_DNA"/>
</dbReference>
<dbReference type="Pfam" id="PF02571">
    <property type="entry name" value="CbiJ"/>
    <property type="match status" value="1"/>
</dbReference>
<comment type="pathway">
    <text evidence="1">Cofactor biosynthesis; adenosylcobalamin biosynthesis.</text>
</comment>
<dbReference type="STRING" id="1123501.Wenmar_03539"/>
<accession>A0A0D0NHJ9</accession>
<name>A0A0D0NHJ9_9RHOB</name>
<dbReference type="PROSITE" id="PS51014">
    <property type="entry name" value="COBK_CBIJ"/>
    <property type="match status" value="1"/>
</dbReference>
<dbReference type="AlphaFoldDB" id="A0A0D0NHJ9"/>
<evidence type="ECO:0000256" key="1">
    <source>
        <dbReference type="ARBA" id="ARBA00004953"/>
    </source>
</evidence>
<reference evidence="4 5" key="1">
    <citation type="submission" date="2013-01" db="EMBL/GenBank/DDBJ databases">
        <authorList>
            <person name="Fiebig A."/>
            <person name="Goeker M."/>
            <person name="Klenk H.-P.P."/>
        </authorList>
    </citation>
    <scope>NUCLEOTIDE SEQUENCE [LARGE SCALE GENOMIC DNA]</scope>
    <source>
        <strain evidence="4 5">DSM 24838</strain>
    </source>
</reference>
<protein>
    <submittedName>
        <fullName evidence="4">Precorrin-6x reductase</fullName>
        <ecNumber evidence="4">1.3.1.54</ecNumber>
    </submittedName>
</protein>
<dbReference type="NCBIfam" id="NF005968">
    <property type="entry name" value="PRK08057.1-2"/>
    <property type="match status" value="1"/>
</dbReference>
<dbReference type="OrthoDB" id="5183775at2"/>
<dbReference type="GO" id="GO:0016994">
    <property type="term" value="F:precorrin-6A reductase activity"/>
    <property type="evidence" value="ECO:0007669"/>
    <property type="project" value="UniProtKB-EC"/>
</dbReference>
<dbReference type="PATRIC" id="fig|1123501.6.peg.3665"/>
<dbReference type="UniPathway" id="UPA00148"/>
<proteinExistence type="predicted"/>
<evidence type="ECO:0000256" key="2">
    <source>
        <dbReference type="ARBA" id="ARBA00022573"/>
    </source>
</evidence>
<evidence type="ECO:0000313" key="5">
    <source>
        <dbReference type="Proteomes" id="UP000035100"/>
    </source>
</evidence>
<dbReference type="Proteomes" id="UP000035100">
    <property type="component" value="Unassembled WGS sequence"/>
</dbReference>
<evidence type="ECO:0000256" key="3">
    <source>
        <dbReference type="ARBA" id="ARBA00023002"/>
    </source>
</evidence>
<sequence length="244" mass="25882">MKVLLLAGTREGREMAERLSRAGVPALVSLAGATDRPLPLPLPTRRGGFGGAEGFLDCLRVEGITAVVDATHPFAARITDRTGRLCAEQGVPYLQILRPGWQEGDGDRWTRIARLEDAAGLIPTGATVFLATGRQSLGAAAELAGRRLMLRVIDPPKEPFPIEGGDYVVGRPPFTLDAEKALFALTGVDWLVVKDSGGDEGRAKLDAARALGLPVALIDRPPLPDAPRVTTAEAAMAWVRGLPL</sequence>
<dbReference type="eggNOG" id="COG2099">
    <property type="taxonomic scope" value="Bacteria"/>
</dbReference>
<keyword evidence="5" id="KW-1185">Reference proteome</keyword>
<keyword evidence="3 4" id="KW-0560">Oxidoreductase</keyword>
<dbReference type="PANTHER" id="PTHR36925">
    <property type="entry name" value="COBALT-PRECORRIN-6A REDUCTASE"/>
    <property type="match status" value="1"/>
</dbReference>
<organism evidence="4 5">
    <name type="scientific">Wenxinia marina DSM 24838</name>
    <dbReference type="NCBI Taxonomy" id="1123501"/>
    <lineage>
        <taxon>Bacteria</taxon>
        <taxon>Pseudomonadati</taxon>
        <taxon>Pseudomonadota</taxon>
        <taxon>Alphaproteobacteria</taxon>
        <taxon>Rhodobacterales</taxon>
        <taxon>Roseobacteraceae</taxon>
        <taxon>Wenxinia</taxon>
    </lineage>
</organism>
<dbReference type="GO" id="GO:0009236">
    <property type="term" value="P:cobalamin biosynthetic process"/>
    <property type="evidence" value="ECO:0007669"/>
    <property type="project" value="UniProtKB-UniPathway"/>
</dbReference>
<dbReference type="EC" id="1.3.1.54" evidence="4"/>
<dbReference type="InterPro" id="IPR003723">
    <property type="entry name" value="Precorrin-6x_reduct"/>
</dbReference>
<dbReference type="PANTHER" id="PTHR36925:SF1">
    <property type="entry name" value="COBALT-PRECORRIN-6A REDUCTASE"/>
    <property type="match status" value="1"/>
</dbReference>
<gene>
    <name evidence="4" type="ORF">Wenmar_03539</name>
</gene>
<keyword evidence="2" id="KW-0169">Cobalamin biosynthesis</keyword>
<comment type="caution">
    <text evidence="4">The sequence shown here is derived from an EMBL/GenBank/DDBJ whole genome shotgun (WGS) entry which is preliminary data.</text>
</comment>